<sequence length="258" mass="28441">VKIVKFRTSTSDQWGVLEKETIRSIEGSPFDDINLGGEIHSLNEVTLLAPISPLNKVPAIAANYGERDDRDGPGIFMKQPGTYQRHEGNIVFPRSCKKVIHEAEVGIVISKVARHVDEKEALDYVLGYTCVNDVSARETVDISSYPERPEIGAGITMRWKHYDTFCPIGPHIETEINDPGNLDIECLVNGEISASGNTRDMLFSIPKLVSWVSEVMTLYPGDIIPSGCPETAEINIGDRVEVKVEKIGSLVNTVIGDY</sequence>
<evidence type="ECO:0000256" key="1">
    <source>
        <dbReference type="ARBA" id="ARBA00010211"/>
    </source>
</evidence>
<feature type="domain" description="Fumarylacetoacetase-like C-terminal" evidence="3">
    <location>
        <begin position="69"/>
        <end position="254"/>
    </location>
</feature>
<keyword evidence="2" id="KW-0479">Metal-binding</keyword>
<dbReference type="EMBL" id="UINC01110285">
    <property type="protein sequence ID" value="SVC77687.1"/>
    <property type="molecule type" value="Genomic_DNA"/>
</dbReference>
<gene>
    <name evidence="5" type="ORF">METZ01_LOCUS330541</name>
</gene>
<evidence type="ECO:0000313" key="5">
    <source>
        <dbReference type="EMBL" id="SVC77687.1"/>
    </source>
</evidence>
<feature type="non-terminal residue" evidence="5">
    <location>
        <position position="1"/>
    </location>
</feature>
<comment type="similarity">
    <text evidence="1">Belongs to the FAH family.</text>
</comment>
<dbReference type="InterPro" id="IPR011234">
    <property type="entry name" value="Fumarylacetoacetase-like_C"/>
</dbReference>
<feature type="domain" description="Rv2993c-like N-terminal" evidence="4">
    <location>
        <begin position="2"/>
        <end position="50"/>
    </location>
</feature>
<proteinExistence type="inferred from homology"/>
<dbReference type="Pfam" id="PF10370">
    <property type="entry name" value="Rv2993c-like_N"/>
    <property type="match status" value="1"/>
</dbReference>
<dbReference type="AlphaFoldDB" id="A0A382PXU4"/>
<dbReference type="InterPro" id="IPR018833">
    <property type="entry name" value="Rv2993c-like_N"/>
</dbReference>
<dbReference type="GO" id="GO:0046872">
    <property type="term" value="F:metal ion binding"/>
    <property type="evidence" value="ECO:0007669"/>
    <property type="project" value="UniProtKB-KW"/>
</dbReference>
<organism evidence="5">
    <name type="scientific">marine metagenome</name>
    <dbReference type="NCBI Taxonomy" id="408172"/>
    <lineage>
        <taxon>unclassified sequences</taxon>
        <taxon>metagenomes</taxon>
        <taxon>ecological metagenomes</taxon>
    </lineage>
</organism>
<name>A0A382PXU4_9ZZZZ</name>
<dbReference type="Gene3D" id="3.90.850.10">
    <property type="entry name" value="Fumarylacetoacetase-like, C-terminal domain"/>
    <property type="match status" value="1"/>
</dbReference>
<dbReference type="InterPro" id="IPR051121">
    <property type="entry name" value="FAH"/>
</dbReference>
<evidence type="ECO:0008006" key="6">
    <source>
        <dbReference type="Google" id="ProtNLM"/>
    </source>
</evidence>
<reference evidence="5" key="1">
    <citation type="submission" date="2018-05" db="EMBL/GenBank/DDBJ databases">
        <authorList>
            <person name="Lanie J.A."/>
            <person name="Ng W.-L."/>
            <person name="Kazmierczak K.M."/>
            <person name="Andrzejewski T.M."/>
            <person name="Davidsen T.M."/>
            <person name="Wayne K.J."/>
            <person name="Tettelin H."/>
            <person name="Glass J.I."/>
            <person name="Rusch D."/>
            <person name="Podicherti R."/>
            <person name="Tsui H.-C.T."/>
            <person name="Winkler M.E."/>
        </authorList>
    </citation>
    <scope>NUCLEOTIDE SEQUENCE</scope>
</reference>
<evidence type="ECO:0000256" key="2">
    <source>
        <dbReference type="ARBA" id="ARBA00022723"/>
    </source>
</evidence>
<dbReference type="PANTHER" id="PTHR42796:SF4">
    <property type="entry name" value="FUMARYLACETOACETATE HYDROLASE DOMAIN-CONTAINING PROTEIN 2A"/>
    <property type="match status" value="1"/>
</dbReference>
<dbReference type="Pfam" id="PF01557">
    <property type="entry name" value="FAA_hydrolase"/>
    <property type="match status" value="1"/>
</dbReference>
<dbReference type="PANTHER" id="PTHR42796">
    <property type="entry name" value="FUMARYLACETOACETATE HYDROLASE DOMAIN-CONTAINING PROTEIN 2A-RELATED"/>
    <property type="match status" value="1"/>
</dbReference>
<evidence type="ECO:0000259" key="3">
    <source>
        <dbReference type="Pfam" id="PF01557"/>
    </source>
</evidence>
<protein>
    <recommendedName>
        <fullName evidence="6">Fumarylacetoacetase-like C-terminal domain-containing protein</fullName>
    </recommendedName>
</protein>
<dbReference type="SUPFAM" id="SSF56529">
    <property type="entry name" value="FAH"/>
    <property type="match status" value="1"/>
</dbReference>
<accession>A0A382PXU4</accession>
<dbReference type="GO" id="GO:0003824">
    <property type="term" value="F:catalytic activity"/>
    <property type="evidence" value="ECO:0007669"/>
    <property type="project" value="InterPro"/>
</dbReference>
<dbReference type="GO" id="GO:0044281">
    <property type="term" value="P:small molecule metabolic process"/>
    <property type="evidence" value="ECO:0007669"/>
    <property type="project" value="UniProtKB-ARBA"/>
</dbReference>
<dbReference type="Gene3D" id="2.30.30.370">
    <property type="entry name" value="FAH"/>
    <property type="match status" value="1"/>
</dbReference>
<dbReference type="InterPro" id="IPR036663">
    <property type="entry name" value="Fumarylacetoacetase_C_sf"/>
</dbReference>
<evidence type="ECO:0000259" key="4">
    <source>
        <dbReference type="Pfam" id="PF10370"/>
    </source>
</evidence>